<dbReference type="InterPro" id="IPR051488">
    <property type="entry name" value="WD_repeat_striatin"/>
</dbReference>
<accession>A0A7R8ZQ49</accession>
<reference evidence="1" key="1">
    <citation type="submission" date="2020-11" db="EMBL/GenBank/DDBJ databases">
        <authorList>
            <person name="Tran Van P."/>
        </authorList>
    </citation>
    <scope>NUCLEOTIDE SEQUENCE</scope>
</reference>
<evidence type="ECO:0000313" key="1">
    <source>
        <dbReference type="EMBL" id="CAD7228118.1"/>
    </source>
</evidence>
<dbReference type="PANTHER" id="PTHR15653">
    <property type="entry name" value="STRIATIN"/>
    <property type="match status" value="1"/>
</dbReference>
<gene>
    <name evidence="1" type="ORF">CTOB1V02_LOCUS6007</name>
</gene>
<dbReference type="EMBL" id="OB661391">
    <property type="protein sequence ID" value="CAD7228118.1"/>
    <property type="molecule type" value="Genomic_DNA"/>
</dbReference>
<protein>
    <submittedName>
        <fullName evidence="1">Uncharacterized protein</fullName>
    </submittedName>
</protein>
<dbReference type="PANTHER" id="PTHR15653:SF0">
    <property type="entry name" value="CONNECTOR OF KINASE TO AP-1, ISOFORM E"/>
    <property type="match status" value="1"/>
</dbReference>
<name>A0A7R8ZQ49_9CRUS</name>
<organism evidence="1">
    <name type="scientific">Cyprideis torosa</name>
    <dbReference type="NCBI Taxonomy" id="163714"/>
    <lineage>
        <taxon>Eukaryota</taxon>
        <taxon>Metazoa</taxon>
        <taxon>Ecdysozoa</taxon>
        <taxon>Arthropoda</taxon>
        <taxon>Crustacea</taxon>
        <taxon>Oligostraca</taxon>
        <taxon>Ostracoda</taxon>
        <taxon>Podocopa</taxon>
        <taxon>Podocopida</taxon>
        <taxon>Cytherocopina</taxon>
        <taxon>Cytheroidea</taxon>
        <taxon>Cytherideidae</taxon>
        <taxon>Cyprideis</taxon>
    </lineage>
</organism>
<dbReference type="InterPro" id="IPR019775">
    <property type="entry name" value="WD40_repeat_CS"/>
</dbReference>
<sequence length="288" mass="31878">AGCSFLSRNHFDCVRAAIFLPNDSALVTASDDGTLKLWNLQRPATGKKPSSMDLEPIHTFRGHTEAVLCVAVNSTGSHIFSGSVDNDIRKWAVPDLKVEPYEPLPKDPSGILLTGHSDAVWSLVIHPWAPELASASSDGTVGLWDTEEHVLLKTIAIESTSVPTSLDFIRSDATNVTLAVGTKSGSTFLLDIEGRKKPVILKPWTVATVHVVDLNRDWFQNLRIRWWKVRISCLIHRFLRKEYLLLNPPDERLSRALPRLALRTAILPAKSCGSVPCKHRRRSGDADP</sequence>
<feature type="non-terminal residue" evidence="1">
    <location>
        <position position="1"/>
    </location>
</feature>
<dbReference type="Gene3D" id="2.130.10.10">
    <property type="entry name" value="YVTN repeat-like/Quinoprotein amine dehydrogenase"/>
    <property type="match status" value="2"/>
</dbReference>
<dbReference type="InterPro" id="IPR001680">
    <property type="entry name" value="WD40_rpt"/>
</dbReference>
<dbReference type="PROSITE" id="PS50294">
    <property type="entry name" value="WD_REPEATS_REGION"/>
    <property type="match status" value="3"/>
</dbReference>
<dbReference type="PRINTS" id="PR00320">
    <property type="entry name" value="GPROTEINBRPT"/>
</dbReference>
<dbReference type="InterPro" id="IPR015943">
    <property type="entry name" value="WD40/YVTN_repeat-like_dom_sf"/>
</dbReference>
<dbReference type="InterPro" id="IPR020472">
    <property type="entry name" value="WD40_PAC1"/>
</dbReference>
<dbReference type="SMART" id="SM00320">
    <property type="entry name" value="WD40"/>
    <property type="match status" value="3"/>
</dbReference>
<dbReference type="InterPro" id="IPR036322">
    <property type="entry name" value="WD40_repeat_dom_sf"/>
</dbReference>
<dbReference type="OrthoDB" id="727118at2759"/>
<proteinExistence type="predicted"/>
<dbReference type="AlphaFoldDB" id="A0A7R8ZQ49"/>
<dbReference type="PROSITE" id="PS00678">
    <property type="entry name" value="WD_REPEATS_1"/>
    <property type="match status" value="2"/>
</dbReference>
<dbReference type="PROSITE" id="PS50082">
    <property type="entry name" value="WD_REPEATS_2"/>
    <property type="match status" value="3"/>
</dbReference>
<dbReference type="Pfam" id="PF00400">
    <property type="entry name" value="WD40"/>
    <property type="match status" value="3"/>
</dbReference>
<dbReference type="SUPFAM" id="SSF50978">
    <property type="entry name" value="WD40 repeat-like"/>
    <property type="match status" value="1"/>
</dbReference>